<comment type="subcellular location">
    <subcellularLocation>
        <location evidence="1">Cell outer membrane</location>
    </subcellularLocation>
</comment>
<feature type="domain" description="TonB-dependent receptor plug" evidence="4">
    <location>
        <begin position="151"/>
        <end position="233"/>
    </location>
</feature>
<dbReference type="InterPro" id="IPR036942">
    <property type="entry name" value="Beta-barrel_TonB_sf"/>
</dbReference>
<evidence type="ECO:0000259" key="5">
    <source>
        <dbReference type="Pfam" id="PF14905"/>
    </source>
</evidence>
<dbReference type="EMBL" id="FQWQ01000002">
    <property type="protein sequence ID" value="SHH25175.1"/>
    <property type="molecule type" value="Genomic_DNA"/>
</dbReference>
<sequence length="817" mass="92760">MFSLQIVPVKAFLFHILYTLVLLTFCPSIQAQNPGWIKGVVKENNNPVEFANAFLTLRRDTTKIVLGAVTDSTGRFVLDKVSPEDYTLNIQMIGFKPKRIPVAIHTGAMNIDLHEINMEADPNQLNTVEVTAMRDLIQKTEEGFVVKASENITQIGGSAADLLKNMPGVLVNSDGEVTIRGKTPLTLINGRISGIAGIDRSAQLERIPASSIERIEIVNNPSAKYDADAEGGIINIVLKKNEDRGTNGAFAFGAGRGSRYRLNASMLLNHKTRKWNVGAAYDNWYTTRTRRVTGDRINYDLSDEHFLAQRRFDERLIFYQNAKTTVDFTPNEKNSFNFEALWAFPGENNNETLKNTYTTSENEFTNRNQRHSNEIRRSHAVELSLLYTRHFVNPAKLLSVNISNTFNIEKENTDIDTQPLTEQDQTSGDVSWQRTHVYQKTNLANIALDYAQPIAKNGTMEMGYKSIFRYLNSDFIRENLTNEEYITDPLNSNIFDFNEQIHAVYTQYTGWTGEKEAPLWKYNAGLRAEKVWNNGKTRNDSEAFKNDYFNLFPSANLFYYTPKRNYFKLSYTRRIARPGLGQLNPFTDITDSLNQHSGNSRLKPEIIHAFEFGYNYTLPKASLSLAAFYRLRKHAIFSYTILDENGVALSLPMNFGTASTLGLEAIGSYNPFSFWSMNLSFSAYQTHIDNTESGAELSTNLVSWYSKLIQNFTLHKNSKLQVIGNYTSPSAVPQGKSIAVYFVDIGFQQRIMKGKGRLGLVITDVFNTQQYGFITSDYNFESNRRVKIDTRAVLITFGYTFGTSFKENLMDNKFEND</sequence>
<dbReference type="AlphaFoldDB" id="A0A1M5RFT1"/>
<dbReference type="OrthoDB" id="905812at2"/>
<dbReference type="Gene3D" id="2.60.40.1120">
    <property type="entry name" value="Carboxypeptidase-like, regulatory domain"/>
    <property type="match status" value="1"/>
</dbReference>
<dbReference type="SUPFAM" id="SSF49464">
    <property type="entry name" value="Carboxypeptidase regulatory domain-like"/>
    <property type="match status" value="1"/>
</dbReference>
<accession>A0A1M5RFT1</accession>
<keyword evidence="6" id="KW-0675">Receptor</keyword>
<dbReference type="InterPro" id="IPR041700">
    <property type="entry name" value="OMP_b-brl_3"/>
</dbReference>
<name>A0A1M5RFT1_9BACT</name>
<dbReference type="InterPro" id="IPR037066">
    <property type="entry name" value="Plug_dom_sf"/>
</dbReference>
<keyword evidence="7" id="KW-1185">Reference proteome</keyword>
<protein>
    <submittedName>
        <fullName evidence="6">Outer membrane receptor proteins, mostly Fe transport</fullName>
    </submittedName>
</protein>
<reference evidence="6 7" key="1">
    <citation type="submission" date="2016-11" db="EMBL/GenBank/DDBJ databases">
        <authorList>
            <person name="Jaros S."/>
            <person name="Januszkiewicz K."/>
            <person name="Wedrychowicz H."/>
        </authorList>
    </citation>
    <scope>NUCLEOTIDE SEQUENCE [LARGE SCALE GENOMIC DNA]</scope>
    <source>
        <strain evidence="6 7">DSM 24574</strain>
    </source>
</reference>
<keyword evidence="3" id="KW-0998">Cell outer membrane</keyword>
<dbReference type="Pfam" id="PF14905">
    <property type="entry name" value="OMP_b-brl_3"/>
    <property type="match status" value="1"/>
</dbReference>
<keyword evidence="2" id="KW-0472">Membrane</keyword>
<evidence type="ECO:0000256" key="3">
    <source>
        <dbReference type="ARBA" id="ARBA00023237"/>
    </source>
</evidence>
<dbReference type="PANTHER" id="PTHR40980:SF4">
    <property type="entry name" value="TONB-DEPENDENT RECEPTOR-LIKE BETA-BARREL DOMAIN-CONTAINING PROTEIN"/>
    <property type="match status" value="1"/>
</dbReference>
<dbReference type="PANTHER" id="PTHR40980">
    <property type="entry name" value="PLUG DOMAIN-CONTAINING PROTEIN"/>
    <property type="match status" value="1"/>
</dbReference>
<evidence type="ECO:0000313" key="6">
    <source>
        <dbReference type="EMBL" id="SHH25175.1"/>
    </source>
</evidence>
<dbReference type="InterPro" id="IPR008969">
    <property type="entry name" value="CarboxyPept-like_regulatory"/>
</dbReference>
<evidence type="ECO:0000256" key="2">
    <source>
        <dbReference type="ARBA" id="ARBA00023136"/>
    </source>
</evidence>
<feature type="domain" description="Outer membrane protein beta-barrel" evidence="5">
    <location>
        <begin position="391"/>
        <end position="799"/>
    </location>
</feature>
<dbReference type="InterPro" id="IPR012910">
    <property type="entry name" value="Plug_dom"/>
</dbReference>
<evidence type="ECO:0000256" key="1">
    <source>
        <dbReference type="ARBA" id="ARBA00004442"/>
    </source>
</evidence>
<dbReference type="Gene3D" id="2.40.170.20">
    <property type="entry name" value="TonB-dependent receptor, beta-barrel domain"/>
    <property type="match status" value="1"/>
</dbReference>
<organism evidence="6 7">
    <name type="scientific">Chryseolinea serpens</name>
    <dbReference type="NCBI Taxonomy" id="947013"/>
    <lineage>
        <taxon>Bacteria</taxon>
        <taxon>Pseudomonadati</taxon>
        <taxon>Bacteroidota</taxon>
        <taxon>Cytophagia</taxon>
        <taxon>Cytophagales</taxon>
        <taxon>Fulvivirgaceae</taxon>
        <taxon>Chryseolinea</taxon>
    </lineage>
</organism>
<dbReference type="Gene3D" id="2.170.130.10">
    <property type="entry name" value="TonB-dependent receptor, plug domain"/>
    <property type="match status" value="1"/>
</dbReference>
<dbReference type="Proteomes" id="UP000184212">
    <property type="component" value="Unassembled WGS sequence"/>
</dbReference>
<evidence type="ECO:0000313" key="7">
    <source>
        <dbReference type="Proteomes" id="UP000184212"/>
    </source>
</evidence>
<dbReference type="SUPFAM" id="SSF56935">
    <property type="entry name" value="Porins"/>
    <property type="match status" value="1"/>
</dbReference>
<evidence type="ECO:0000259" key="4">
    <source>
        <dbReference type="Pfam" id="PF07715"/>
    </source>
</evidence>
<dbReference type="Pfam" id="PF13715">
    <property type="entry name" value="CarbopepD_reg_2"/>
    <property type="match status" value="1"/>
</dbReference>
<proteinExistence type="predicted"/>
<dbReference type="STRING" id="947013.SAMN04488109_3372"/>
<gene>
    <name evidence="6" type="ORF">SAMN04488109_3372</name>
</gene>
<dbReference type="GO" id="GO:0009279">
    <property type="term" value="C:cell outer membrane"/>
    <property type="evidence" value="ECO:0007669"/>
    <property type="project" value="UniProtKB-SubCell"/>
</dbReference>
<dbReference type="Pfam" id="PF07715">
    <property type="entry name" value="Plug"/>
    <property type="match status" value="1"/>
</dbReference>